<evidence type="ECO:0000313" key="1">
    <source>
        <dbReference type="EMBL" id="GMA40229.1"/>
    </source>
</evidence>
<keyword evidence="2" id="KW-1185">Reference proteome</keyword>
<organism evidence="1 2">
    <name type="scientific">Mobilicoccus caccae</name>
    <dbReference type="NCBI Taxonomy" id="1859295"/>
    <lineage>
        <taxon>Bacteria</taxon>
        <taxon>Bacillati</taxon>
        <taxon>Actinomycetota</taxon>
        <taxon>Actinomycetes</taxon>
        <taxon>Micrococcales</taxon>
        <taxon>Dermatophilaceae</taxon>
        <taxon>Mobilicoccus</taxon>
    </lineage>
</organism>
<sequence length="88" mass="9078">MRGLDRELERGHRPARAEVALLAVDPVADELDPAVAAAGLLTDVGDEVLRLDLVGETGDVPAGAGDVPAGADELREVVALLDEAGVER</sequence>
<proteinExistence type="predicted"/>
<accession>A0ABQ6IU25</accession>
<name>A0ABQ6IU25_9MICO</name>
<comment type="caution">
    <text evidence="1">The sequence shown here is derived from an EMBL/GenBank/DDBJ whole genome shotgun (WGS) entry which is preliminary data.</text>
</comment>
<protein>
    <submittedName>
        <fullName evidence="1">Uncharacterized protein</fullName>
    </submittedName>
</protein>
<evidence type="ECO:0000313" key="2">
    <source>
        <dbReference type="Proteomes" id="UP001157126"/>
    </source>
</evidence>
<dbReference type="EMBL" id="BSUO01000001">
    <property type="protein sequence ID" value="GMA40229.1"/>
    <property type="molecule type" value="Genomic_DNA"/>
</dbReference>
<dbReference type="Proteomes" id="UP001157126">
    <property type="component" value="Unassembled WGS sequence"/>
</dbReference>
<reference evidence="2" key="1">
    <citation type="journal article" date="2019" name="Int. J. Syst. Evol. Microbiol.">
        <title>The Global Catalogue of Microorganisms (GCM) 10K type strain sequencing project: providing services to taxonomists for standard genome sequencing and annotation.</title>
        <authorList>
            <consortium name="The Broad Institute Genomics Platform"/>
            <consortium name="The Broad Institute Genome Sequencing Center for Infectious Disease"/>
            <person name="Wu L."/>
            <person name="Ma J."/>
        </authorList>
    </citation>
    <scope>NUCLEOTIDE SEQUENCE [LARGE SCALE GENOMIC DNA]</scope>
    <source>
        <strain evidence="2">NBRC 113072</strain>
    </source>
</reference>
<gene>
    <name evidence="1" type="ORF">GCM10025883_22740</name>
</gene>